<reference evidence="3" key="1">
    <citation type="journal article" date="2019" name="Int. J. Syst. Evol. Microbiol.">
        <title>The Global Catalogue of Microorganisms (GCM) 10K type strain sequencing project: providing services to taxonomists for standard genome sequencing and annotation.</title>
        <authorList>
            <consortium name="The Broad Institute Genomics Platform"/>
            <consortium name="The Broad Institute Genome Sequencing Center for Infectious Disease"/>
            <person name="Wu L."/>
            <person name="Ma J."/>
        </authorList>
    </citation>
    <scope>NUCLEOTIDE SEQUENCE [LARGE SCALE GENOMIC DNA]</scope>
    <source>
        <strain evidence="3">JCM 15442</strain>
    </source>
</reference>
<keyword evidence="1" id="KW-0812">Transmembrane</keyword>
<keyword evidence="1" id="KW-1133">Transmembrane helix</keyword>
<protein>
    <recommendedName>
        <fullName evidence="4">Secreted protein</fullName>
    </recommendedName>
</protein>
<evidence type="ECO:0000256" key="1">
    <source>
        <dbReference type="SAM" id="Phobius"/>
    </source>
</evidence>
<comment type="caution">
    <text evidence="2">The sequence shown here is derived from an EMBL/GenBank/DDBJ whole genome shotgun (WGS) entry which is preliminary data.</text>
</comment>
<keyword evidence="3" id="KW-1185">Reference proteome</keyword>
<evidence type="ECO:0000313" key="3">
    <source>
        <dbReference type="Proteomes" id="UP000639973"/>
    </source>
</evidence>
<keyword evidence="1" id="KW-0472">Membrane</keyword>
<accession>A0ABQ2G3C2</accession>
<gene>
    <name evidence="2" type="ORF">GCM10010840_09420</name>
</gene>
<feature type="transmembrane region" description="Helical" evidence="1">
    <location>
        <begin position="33"/>
        <end position="59"/>
    </location>
</feature>
<dbReference type="EMBL" id="BMOL01000003">
    <property type="protein sequence ID" value="GGL73463.1"/>
    <property type="molecule type" value="Genomic_DNA"/>
</dbReference>
<sequence length="68" mass="7033">MAAAFAFGAGWATPTFCEAIFSFTASFVAEAETLLVTGFLCVAPLEAGSLVFSGVAAFLPRLVVIRCP</sequence>
<dbReference type="Proteomes" id="UP000639973">
    <property type="component" value="Unassembled WGS sequence"/>
</dbReference>
<name>A0ABQ2G3C2_9DEIO</name>
<proteinExistence type="predicted"/>
<organism evidence="2 3">
    <name type="scientific">Deinococcus aerolatus</name>
    <dbReference type="NCBI Taxonomy" id="522487"/>
    <lineage>
        <taxon>Bacteria</taxon>
        <taxon>Thermotogati</taxon>
        <taxon>Deinococcota</taxon>
        <taxon>Deinococci</taxon>
        <taxon>Deinococcales</taxon>
        <taxon>Deinococcaceae</taxon>
        <taxon>Deinococcus</taxon>
    </lineage>
</organism>
<evidence type="ECO:0000313" key="2">
    <source>
        <dbReference type="EMBL" id="GGL73463.1"/>
    </source>
</evidence>
<evidence type="ECO:0008006" key="4">
    <source>
        <dbReference type="Google" id="ProtNLM"/>
    </source>
</evidence>